<keyword evidence="2" id="KW-0378">Hydrolase</keyword>
<dbReference type="EMBL" id="JASPKY010000110">
    <property type="protein sequence ID" value="KAK9736673.1"/>
    <property type="molecule type" value="Genomic_DNA"/>
</dbReference>
<feature type="chain" id="PRO_5043519824" evidence="6">
    <location>
        <begin position="17"/>
        <end position="182"/>
    </location>
</feature>
<evidence type="ECO:0000256" key="5">
    <source>
        <dbReference type="SAM" id="MobiDB-lite"/>
    </source>
</evidence>
<evidence type="ECO:0000256" key="1">
    <source>
        <dbReference type="ARBA" id="ARBA00010838"/>
    </source>
</evidence>
<dbReference type="Pfam" id="PF00232">
    <property type="entry name" value="Glyco_hydro_1"/>
    <property type="match status" value="1"/>
</dbReference>
<protein>
    <submittedName>
        <fullName evidence="7">Collagen triple helix repeat (20 copies)</fullName>
    </submittedName>
</protein>
<feature type="compositionally biased region" description="Basic and acidic residues" evidence="5">
    <location>
        <begin position="171"/>
        <end position="182"/>
    </location>
</feature>
<evidence type="ECO:0000313" key="7">
    <source>
        <dbReference type="EMBL" id="KAK9736673.1"/>
    </source>
</evidence>
<comment type="caution">
    <text evidence="7">The sequence shown here is derived from an EMBL/GenBank/DDBJ whole genome shotgun (WGS) entry which is preliminary data.</text>
</comment>
<reference evidence="7 8" key="1">
    <citation type="journal article" date="2024" name="BMC Genomics">
        <title>De novo assembly and annotation of Popillia japonica's genome with initial clues to its potential as an invasive pest.</title>
        <authorList>
            <person name="Cucini C."/>
            <person name="Boschi S."/>
            <person name="Funari R."/>
            <person name="Cardaioli E."/>
            <person name="Iannotti N."/>
            <person name="Marturano G."/>
            <person name="Paoli F."/>
            <person name="Bruttini M."/>
            <person name="Carapelli A."/>
            <person name="Frati F."/>
            <person name="Nardi F."/>
        </authorList>
    </citation>
    <scope>NUCLEOTIDE SEQUENCE [LARGE SCALE GENOMIC DNA]</scope>
    <source>
        <strain evidence="7">DMR45628</strain>
    </source>
</reference>
<name>A0AAW1LS76_POPJA</name>
<dbReference type="GO" id="GO:0005975">
    <property type="term" value="P:carbohydrate metabolic process"/>
    <property type="evidence" value="ECO:0007669"/>
    <property type="project" value="InterPro"/>
</dbReference>
<keyword evidence="6" id="KW-0732">Signal</keyword>
<feature type="region of interest" description="Disordered" evidence="5">
    <location>
        <begin position="108"/>
        <end position="182"/>
    </location>
</feature>
<evidence type="ECO:0000256" key="2">
    <source>
        <dbReference type="ARBA" id="ARBA00022801"/>
    </source>
</evidence>
<feature type="compositionally biased region" description="Acidic residues" evidence="5">
    <location>
        <begin position="109"/>
        <end position="170"/>
    </location>
</feature>
<dbReference type="PRINTS" id="PR00131">
    <property type="entry name" value="GLHYDRLASE1"/>
</dbReference>
<dbReference type="AlphaFoldDB" id="A0AAW1LS76"/>
<dbReference type="Gene3D" id="3.20.20.80">
    <property type="entry name" value="Glycosidases"/>
    <property type="match status" value="1"/>
</dbReference>
<dbReference type="SUPFAM" id="SSF51445">
    <property type="entry name" value="(Trans)glycosidases"/>
    <property type="match status" value="1"/>
</dbReference>
<dbReference type="InterPro" id="IPR008160">
    <property type="entry name" value="Collagen"/>
</dbReference>
<evidence type="ECO:0000256" key="4">
    <source>
        <dbReference type="RuleBase" id="RU003690"/>
    </source>
</evidence>
<keyword evidence="3" id="KW-0326">Glycosidase</keyword>
<evidence type="ECO:0000256" key="3">
    <source>
        <dbReference type="ARBA" id="ARBA00023295"/>
    </source>
</evidence>
<sequence length="182" mass="19817">MIVVVLTIIIPEVIITESGFSDSTGTLNDCGRVNYYNEYLAAVLQAINEGCDVTAYTAWSFMDNFEWMRGYTEKFGILHVDFDDSDRTRTPKMSSYVFKNIIETRTIDTSEDVDNGEDGNDGDNGEDGNDGDNGEDGNDGDNGEDGNDGDNGEDGNDRDDGEDGNDGDNGEDGKDGAIRNNM</sequence>
<accession>A0AAW1LS76</accession>
<evidence type="ECO:0000313" key="8">
    <source>
        <dbReference type="Proteomes" id="UP001458880"/>
    </source>
</evidence>
<comment type="similarity">
    <text evidence="1 4">Belongs to the glycosyl hydrolase 1 family.</text>
</comment>
<feature type="signal peptide" evidence="6">
    <location>
        <begin position="1"/>
        <end position="16"/>
    </location>
</feature>
<dbReference type="InterPro" id="IPR017853">
    <property type="entry name" value="GH"/>
</dbReference>
<keyword evidence="8" id="KW-1185">Reference proteome</keyword>
<dbReference type="Proteomes" id="UP001458880">
    <property type="component" value="Unassembled WGS sequence"/>
</dbReference>
<dbReference type="PANTHER" id="PTHR10353">
    <property type="entry name" value="GLYCOSYL HYDROLASE"/>
    <property type="match status" value="1"/>
</dbReference>
<dbReference type="PANTHER" id="PTHR10353:SF36">
    <property type="entry name" value="LP05116P"/>
    <property type="match status" value="1"/>
</dbReference>
<dbReference type="InterPro" id="IPR001360">
    <property type="entry name" value="Glyco_hydro_1"/>
</dbReference>
<keyword evidence="7" id="KW-0176">Collagen</keyword>
<gene>
    <name evidence="7" type="ORF">QE152_g11368</name>
</gene>
<organism evidence="7 8">
    <name type="scientific">Popillia japonica</name>
    <name type="common">Japanese beetle</name>
    <dbReference type="NCBI Taxonomy" id="7064"/>
    <lineage>
        <taxon>Eukaryota</taxon>
        <taxon>Metazoa</taxon>
        <taxon>Ecdysozoa</taxon>
        <taxon>Arthropoda</taxon>
        <taxon>Hexapoda</taxon>
        <taxon>Insecta</taxon>
        <taxon>Pterygota</taxon>
        <taxon>Neoptera</taxon>
        <taxon>Endopterygota</taxon>
        <taxon>Coleoptera</taxon>
        <taxon>Polyphaga</taxon>
        <taxon>Scarabaeiformia</taxon>
        <taxon>Scarabaeidae</taxon>
        <taxon>Rutelinae</taxon>
        <taxon>Popillia</taxon>
    </lineage>
</organism>
<dbReference type="Pfam" id="PF01391">
    <property type="entry name" value="Collagen"/>
    <property type="match status" value="1"/>
</dbReference>
<evidence type="ECO:0000256" key="6">
    <source>
        <dbReference type="SAM" id="SignalP"/>
    </source>
</evidence>
<dbReference type="GO" id="GO:0005581">
    <property type="term" value="C:collagen trimer"/>
    <property type="evidence" value="ECO:0007669"/>
    <property type="project" value="UniProtKB-KW"/>
</dbReference>
<proteinExistence type="inferred from homology"/>
<dbReference type="GO" id="GO:0008422">
    <property type="term" value="F:beta-glucosidase activity"/>
    <property type="evidence" value="ECO:0007669"/>
    <property type="project" value="TreeGrafter"/>
</dbReference>